<organism evidence="2">
    <name type="scientific">Culex pipiens</name>
    <name type="common">House mosquito</name>
    <dbReference type="NCBI Taxonomy" id="7175"/>
    <lineage>
        <taxon>Eukaryota</taxon>
        <taxon>Metazoa</taxon>
        <taxon>Ecdysozoa</taxon>
        <taxon>Arthropoda</taxon>
        <taxon>Hexapoda</taxon>
        <taxon>Insecta</taxon>
        <taxon>Pterygota</taxon>
        <taxon>Neoptera</taxon>
        <taxon>Endopterygota</taxon>
        <taxon>Diptera</taxon>
        <taxon>Nematocera</taxon>
        <taxon>Culicoidea</taxon>
        <taxon>Culicidae</taxon>
        <taxon>Culicinae</taxon>
        <taxon>Culicini</taxon>
        <taxon>Culex</taxon>
        <taxon>Culex</taxon>
    </lineage>
</organism>
<dbReference type="EMBL" id="HBUE01297692">
    <property type="protein sequence ID" value="CAG6577281.1"/>
    <property type="molecule type" value="Transcribed_RNA"/>
</dbReference>
<feature type="compositionally biased region" description="Low complexity" evidence="1">
    <location>
        <begin position="86"/>
        <end position="101"/>
    </location>
</feature>
<accession>A0A8D8NTT5</accession>
<evidence type="ECO:0000313" key="2">
    <source>
        <dbReference type="EMBL" id="CAG6577281.1"/>
    </source>
</evidence>
<reference evidence="2" key="1">
    <citation type="submission" date="2021-05" db="EMBL/GenBank/DDBJ databases">
        <authorList>
            <person name="Alioto T."/>
            <person name="Alioto T."/>
            <person name="Gomez Garrido J."/>
        </authorList>
    </citation>
    <scope>NUCLEOTIDE SEQUENCE</scope>
</reference>
<dbReference type="AlphaFoldDB" id="A0A8D8NTT5"/>
<feature type="compositionally biased region" description="Polar residues" evidence="1">
    <location>
        <begin position="74"/>
        <end position="85"/>
    </location>
</feature>
<dbReference type="EMBL" id="HBUE01191781">
    <property type="protein sequence ID" value="CAG6525574.1"/>
    <property type="molecule type" value="Transcribed_RNA"/>
</dbReference>
<feature type="compositionally biased region" description="Low complexity" evidence="1">
    <location>
        <begin position="7"/>
        <end position="37"/>
    </location>
</feature>
<name>A0A8D8NTT5_CULPI</name>
<protein>
    <submittedName>
        <fullName evidence="2">(northern house mosquito) hypothetical protein</fullName>
    </submittedName>
</protein>
<sequence length="101" mass="11252">MRKSTRKPSPCSPRTSSRSSSRSWANGPSSTPGTPSSNKPWSRNHQEHHHRFHTWMIESRTSNPLSISYRPRQPCTQCPASNPKISSSAAPRASSRTSYSS</sequence>
<evidence type="ECO:0000256" key="1">
    <source>
        <dbReference type="SAM" id="MobiDB-lite"/>
    </source>
</evidence>
<feature type="region of interest" description="Disordered" evidence="1">
    <location>
        <begin position="1"/>
        <end position="101"/>
    </location>
</feature>
<proteinExistence type="predicted"/>